<name>A0ABY8D554_9HYPH</name>
<dbReference type="Gene3D" id="3.40.50.1820">
    <property type="entry name" value="alpha/beta hydrolase"/>
    <property type="match status" value="1"/>
</dbReference>
<evidence type="ECO:0000259" key="1">
    <source>
        <dbReference type="Pfam" id="PF12697"/>
    </source>
</evidence>
<dbReference type="InterPro" id="IPR029058">
    <property type="entry name" value="AB_hydrolase_fold"/>
</dbReference>
<dbReference type="RefSeq" id="WP_280658071.1">
    <property type="nucleotide sequence ID" value="NZ_CP120373.1"/>
</dbReference>
<keyword evidence="3" id="KW-1185">Reference proteome</keyword>
<evidence type="ECO:0000313" key="3">
    <source>
        <dbReference type="Proteomes" id="UP001229355"/>
    </source>
</evidence>
<feature type="domain" description="AB hydrolase-1" evidence="1">
    <location>
        <begin position="5"/>
        <end position="133"/>
    </location>
</feature>
<keyword evidence="2" id="KW-0378">Hydrolase</keyword>
<dbReference type="PANTHER" id="PTHR15394">
    <property type="entry name" value="SERINE HYDROLASE RBBP9"/>
    <property type="match status" value="1"/>
</dbReference>
<organism evidence="2 3">
    <name type="scientific">Sinorhizobium garamanticum</name>
    <dbReference type="NCBI Taxonomy" id="680247"/>
    <lineage>
        <taxon>Bacteria</taxon>
        <taxon>Pseudomonadati</taxon>
        <taxon>Pseudomonadota</taxon>
        <taxon>Alphaproteobacteria</taxon>
        <taxon>Hyphomicrobiales</taxon>
        <taxon>Rhizobiaceae</taxon>
        <taxon>Sinorhizobium/Ensifer group</taxon>
        <taxon>Sinorhizobium</taxon>
    </lineage>
</organism>
<sequence>MKKQVLFIQGGGAGTHDEWDNKLVDSLRRELGPVYDVRYPRMPNEADPSYSIWKAALAEEIAGLDDGAILIGHSLGGTILISALAEAPPSRKLTGVFLIAAPFVGAGGWPSEDIQPMVDLGSRLPSKTPIYLYHGSKDDTAPFAHVDLYEKAIPGAIVHRLHGRNHQLNDDLAEVAAGVRALT</sequence>
<dbReference type="GO" id="GO:0016787">
    <property type="term" value="F:hydrolase activity"/>
    <property type="evidence" value="ECO:0007669"/>
    <property type="project" value="UniProtKB-KW"/>
</dbReference>
<dbReference type="PANTHER" id="PTHR15394:SF3">
    <property type="entry name" value="SERINE HYDROLASE RBBP9"/>
    <property type="match status" value="1"/>
</dbReference>
<reference evidence="2 3" key="1">
    <citation type="submission" date="2023-03" db="EMBL/GenBank/DDBJ databases">
        <authorList>
            <person name="Kaur S."/>
            <person name="Espinosa-Saiz D."/>
            <person name="Velazquez E."/>
            <person name="Menendez E."/>
            <person name="diCenzo G.C."/>
        </authorList>
    </citation>
    <scope>NUCLEOTIDE SEQUENCE [LARGE SCALE GENOMIC DNA]</scope>
    <source>
        <strain evidence="2 3">LMG 24692</strain>
    </source>
</reference>
<accession>A0ABY8D554</accession>
<dbReference type="EMBL" id="CP120373">
    <property type="protein sequence ID" value="WEX85989.1"/>
    <property type="molecule type" value="Genomic_DNA"/>
</dbReference>
<dbReference type="InterPro" id="IPR010662">
    <property type="entry name" value="RBBP9/YdeN"/>
</dbReference>
<dbReference type="SUPFAM" id="SSF53474">
    <property type="entry name" value="alpha/beta-Hydrolases"/>
    <property type="match status" value="1"/>
</dbReference>
<evidence type="ECO:0000313" key="2">
    <source>
        <dbReference type="EMBL" id="WEX85989.1"/>
    </source>
</evidence>
<proteinExistence type="predicted"/>
<protein>
    <submittedName>
        <fullName evidence="2">Alpha/beta hydrolase</fullName>
    </submittedName>
</protein>
<dbReference type="Pfam" id="PF12697">
    <property type="entry name" value="Abhydrolase_6"/>
    <property type="match status" value="1"/>
</dbReference>
<dbReference type="InterPro" id="IPR000073">
    <property type="entry name" value="AB_hydrolase_1"/>
</dbReference>
<dbReference type="Proteomes" id="UP001229355">
    <property type="component" value="Chromosome 1"/>
</dbReference>
<gene>
    <name evidence="2" type="ORF">PZN02_002236</name>
</gene>